<dbReference type="InterPro" id="IPR013557">
    <property type="entry name" value="AntA/B_antirep"/>
</dbReference>
<proteinExistence type="predicted"/>
<name>A0AAP6B376_ECOLX</name>
<evidence type="ECO:0000313" key="2">
    <source>
        <dbReference type="EMBL" id="MDW9353111.1"/>
    </source>
</evidence>
<dbReference type="Proteomes" id="UP001271591">
    <property type="component" value="Unassembled WGS sequence"/>
</dbReference>
<dbReference type="RefSeq" id="WP_194877188.1">
    <property type="nucleotide sequence ID" value="NZ_BRVZ01000025.1"/>
</dbReference>
<dbReference type="EMBL" id="JAWPMK010000003">
    <property type="protein sequence ID" value="MDW9353111.1"/>
    <property type="molecule type" value="Genomic_DNA"/>
</dbReference>
<gene>
    <name evidence="2" type="ORF">R8G00_27070</name>
</gene>
<sequence length="211" mass="24427">MTSQLIPVFNGSISNQAALLCNARNLHAFLGVGKRFASWITERIAEYGFVENQDYMIASQIREAKGRGGHNRKDYHLTLDTAKELAMVERNEKGRQIRRYFIECEKKFRQSLLPAPMNINYPLSWFSEHHPYSMMSYVDRKTLNLDVSVLFDMPSPTMRILNELHSKGYNVDAAVAEFNAFKHLTEEMRRTLQDISRLSDRNSRKGFSLSL</sequence>
<dbReference type="PANTHER" id="PTHR36180:SF1">
    <property type="entry name" value="ANTA_ANTB ANTIREPRESSOR DOMAIN-CONTAINING PROTEIN"/>
    <property type="match status" value="1"/>
</dbReference>
<protein>
    <submittedName>
        <fullName evidence="2">AntA/AntB antirepressor family protein</fullName>
    </submittedName>
</protein>
<dbReference type="Pfam" id="PF08346">
    <property type="entry name" value="AntA"/>
    <property type="match status" value="1"/>
</dbReference>
<comment type="caution">
    <text evidence="2">The sequence shown here is derived from an EMBL/GenBank/DDBJ whole genome shotgun (WGS) entry which is preliminary data.</text>
</comment>
<accession>A0AAP6B376</accession>
<feature type="domain" description="AntA/AntB antirepressor" evidence="1">
    <location>
        <begin position="21"/>
        <end position="91"/>
    </location>
</feature>
<dbReference type="AlphaFoldDB" id="A0AAP6B376"/>
<evidence type="ECO:0000259" key="1">
    <source>
        <dbReference type="Pfam" id="PF08346"/>
    </source>
</evidence>
<reference evidence="2" key="1">
    <citation type="submission" date="2023-10" db="EMBL/GenBank/DDBJ databases">
        <title>Draft Genome Sequence of a Shiga toxin-producing Escherichia coli strain from deer meat showing an IS-element integration in the B-subunit of the Shiga toxin Stx2b gene.</title>
        <authorList>
            <person name="Projahn M."/>
            <person name="Borowiak M."/>
        </authorList>
    </citation>
    <scope>NUCLEOTIDE SEQUENCE</scope>
    <source>
        <strain evidence="2">BfR-EC-18960</strain>
    </source>
</reference>
<evidence type="ECO:0000313" key="3">
    <source>
        <dbReference type="Proteomes" id="UP001271591"/>
    </source>
</evidence>
<organism evidence="2 3">
    <name type="scientific">Escherichia coli</name>
    <dbReference type="NCBI Taxonomy" id="562"/>
    <lineage>
        <taxon>Bacteria</taxon>
        <taxon>Pseudomonadati</taxon>
        <taxon>Pseudomonadota</taxon>
        <taxon>Gammaproteobacteria</taxon>
        <taxon>Enterobacterales</taxon>
        <taxon>Enterobacteriaceae</taxon>
        <taxon>Escherichia</taxon>
    </lineage>
</organism>
<dbReference type="PANTHER" id="PTHR36180">
    <property type="entry name" value="DNA-BINDING PROTEIN-RELATED-RELATED"/>
    <property type="match status" value="1"/>
</dbReference>